<organism evidence="1 2">
    <name type="scientific">Peteryoungia aggregata LMG 23059</name>
    <dbReference type="NCBI Taxonomy" id="1368425"/>
    <lineage>
        <taxon>Bacteria</taxon>
        <taxon>Pseudomonadati</taxon>
        <taxon>Pseudomonadota</taxon>
        <taxon>Alphaproteobacteria</taxon>
        <taxon>Hyphomicrobiales</taxon>
        <taxon>Rhizobiaceae</taxon>
        <taxon>Peteryoungia</taxon>
    </lineage>
</organism>
<proteinExistence type="predicted"/>
<accession>A0ABU0G2C3</accession>
<comment type="caution">
    <text evidence="1">The sequence shown here is derived from an EMBL/GenBank/DDBJ whole genome shotgun (WGS) entry which is preliminary data.</text>
</comment>
<reference evidence="1 2" key="1">
    <citation type="submission" date="2023-07" db="EMBL/GenBank/DDBJ databases">
        <title>Genomic Encyclopedia of Type Strains, Phase IV (KMG-IV): sequencing the most valuable type-strain genomes for metagenomic binning, comparative biology and taxonomic classification.</title>
        <authorList>
            <person name="Goeker M."/>
        </authorList>
    </citation>
    <scope>NUCLEOTIDE SEQUENCE [LARGE SCALE GENOMIC DNA]</scope>
    <source>
        <strain evidence="1 2">DSM 1111</strain>
    </source>
</reference>
<protein>
    <submittedName>
        <fullName evidence="1">Uncharacterized protein</fullName>
    </submittedName>
</protein>
<name>A0ABU0G2C3_9HYPH</name>
<gene>
    <name evidence="1" type="ORF">J2045_000499</name>
</gene>
<evidence type="ECO:0000313" key="1">
    <source>
        <dbReference type="EMBL" id="MDQ0419489.1"/>
    </source>
</evidence>
<dbReference type="RefSeq" id="WP_307369005.1">
    <property type="nucleotide sequence ID" value="NZ_JAUSUW010000001.1"/>
</dbReference>
<dbReference type="Proteomes" id="UP001238496">
    <property type="component" value="Unassembled WGS sequence"/>
</dbReference>
<keyword evidence="2" id="KW-1185">Reference proteome</keyword>
<dbReference type="EMBL" id="JAUSUW010000001">
    <property type="protein sequence ID" value="MDQ0419489.1"/>
    <property type="molecule type" value="Genomic_DNA"/>
</dbReference>
<sequence length="60" mass="6057">MRLSVISAAEHITAAGQDLFGAKNSVSPHMIVPGGTTSCFASCCSTCTCGVLSIDAGKRP</sequence>
<evidence type="ECO:0000313" key="2">
    <source>
        <dbReference type="Proteomes" id="UP001238496"/>
    </source>
</evidence>